<dbReference type="Proteomes" id="UP001578633">
    <property type="component" value="Chromosome 2"/>
</dbReference>
<keyword evidence="1" id="KW-0732">Signal</keyword>
<dbReference type="Gene3D" id="2.40.160.20">
    <property type="match status" value="1"/>
</dbReference>
<gene>
    <name evidence="2" type="ORF">ACET3X_003330</name>
</gene>
<feature type="chain" id="PRO_5045045147" evidence="1">
    <location>
        <begin position="24"/>
        <end position="184"/>
    </location>
</feature>
<organism evidence="2 3">
    <name type="scientific">Alternaria dauci</name>
    <dbReference type="NCBI Taxonomy" id="48095"/>
    <lineage>
        <taxon>Eukaryota</taxon>
        <taxon>Fungi</taxon>
        <taxon>Dikarya</taxon>
        <taxon>Ascomycota</taxon>
        <taxon>Pezizomycotina</taxon>
        <taxon>Dothideomycetes</taxon>
        <taxon>Pleosporomycetidae</taxon>
        <taxon>Pleosporales</taxon>
        <taxon>Pleosporineae</taxon>
        <taxon>Pleosporaceae</taxon>
        <taxon>Alternaria</taxon>
        <taxon>Alternaria sect. Porri</taxon>
    </lineage>
</organism>
<evidence type="ECO:0000313" key="2">
    <source>
        <dbReference type="EMBL" id="KAL1799293.1"/>
    </source>
</evidence>
<dbReference type="GeneID" id="96083652"/>
<sequence>MLFNTLIPALSFTAIVKLPIVLGPIATGSTQMYADVVTGTLTSEPSFEPSVKATVIRGGDWISTDPPSLNSNDTVLRLHVDALVKIDGNAEADEYIRMRCTGAEIATPQVAAIVAGDRNASSVKFGDFQATSSWTFETASAKYWELQNAVFVGSTSLRVGEEEGTFVVGFKIAKVLSAKTNVSI</sequence>
<dbReference type="EMBL" id="JBHGVX010000002">
    <property type="protein sequence ID" value="KAL1799293.1"/>
    <property type="molecule type" value="Genomic_DNA"/>
</dbReference>
<evidence type="ECO:0000256" key="1">
    <source>
        <dbReference type="SAM" id="SignalP"/>
    </source>
</evidence>
<proteinExistence type="predicted"/>
<protein>
    <submittedName>
        <fullName evidence="2">Uncharacterized protein</fullName>
    </submittedName>
</protein>
<reference evidence="2 3" key="1">
    <citation type="submission" date="2024-09" db="EMBL/GenBank/DDBJ databases">
        <title>T2T genomes of carrot and Alternaria dauci and their utility for understanding host-pathogen interaction during carrot leaf blight disease.</title>
        <authorList>
            <person name="Liu W."/>
            <person name="Xu S."/>
            <person name="Ou C."/>
            <person name="Liu X."/>
            <person name="Zhuang F."/>
            <person name="Deng X.W."/>
        </authorList>
    </citation>
    <scope>NUCLEOTIDE SEQUENCE [LARGE SCALE GENOMIC DNA]</scope>
    <source>
        <strain evidence="2 3">A2016</strain>
    </source>
</reference>
<feature type="signal peptide" evidence="1">
    <location>
        <begin position="1"/>
        <end position="23"/>
    </location>
</feature>
<dbReference type="Pfam" id="PF11578">
    <property type="entry name" value="DUF3237"/>
    <property type="match status" value="1"/>
</dbReference>
<name>A0ABR3US39_9PLEO</name>
<keyword evidence="3" id="KW-1185">Reference proteome</keyword>
<dbReference type="RefSeq" id="XP_069309877.1">
    <property type="nucleotide sequence ID" value="XM_069448593.1"/>
</dbReference>
<comment type="caution">
    <text evidence="2">The sequence shown here is derived from an EMBL/GenBank/DDBJ whole genome shotgun (WGS) entry which is preliminary data.</text>
</comment>
<accession>A0ABR3US39</accession>
<evidence type="ECO:0000313" key="3">
    <source>
        <dbReference type="Proteomes" id="UP001578633"/>
    </source>
</evidence>